<dbReference type="OrthoDB" id="9907912at2759"/>
<dbReference type="PANTHER" id="PTHR23098">
    <property type="entry name" value="AGAP001331-PA-RELATED"/>
    <property type="match status" value="1"/>
</dbReference>
<dbReference type="AlphaFoldDB" id="A0A1L8FLQ5"/>
<feature type="region of interest" description="Disordered" evidence="1">
    <location>
        <begin position="1"/>
        <end position="29"/>
    </location>
</feature>
<dbReference type="Pfam" id="PF13873">
    <property type="entry name" value="Myb_DNA-bind_5"/>
    <property type="match status" value="1"/>
</dbReference>
<feature type="domain" description="Myb-like" evidence="2">
    <location>
        <begin position="18"/>
        <end position="88"/>
    </location>
</feature>
<dbReference type="OMA" id="CILRESK"/>
<evidence type="ECO:0000313" key="3">
    <source>
        <dbReference type="Proteomes" id="UP000186698"/>
    </source>
</evidence>
<dbReference type="PROSITE" id="PS50090">
    <property type="entry name" value="MYB_LIKE"/>
    <property type="match status" value="1"/>
</dbReference>
<dbReference type="PANTHER" id="PTHR23098:SF16">
    <property type="entry name" value="REGULATORY PROTEIN ZESTE"/>
    <property type="match status" value="1"/>
</dbReference>
<accession>A0A1L8FLQ5</accession>
<feature type="compositionally biased region" description="Polar residues" evidence="1">
    <location>
        <begin position="182"/>
        <end position="196"/>
    </location>
</feature>
<feature type="region of interest" description="Disordered" evidence="1">
    <location>
        <begin position="174"/>
        <end position="213"/>
    </location>
</feature>
<dbReference type="KEGG" id="xla:121395551"/>
<keyword evidence="3" id="KW-1185">Reference proteome</keyword>
<protein>
    <submittedName>
        <fullName evidence="4">Myb-related transcription factor, partner of profilin-like isoform X1</fullName>
    </submittedName>
</protein>
<reference evidence="4" key="1">
    <citation type="submission" date="2025-08" db="UniProtKB">
        <authorList>
            <consortium name="RefSeq"/>
        </authorList>
    </citation>
    <scope>IDENTIFICATION</scope>
    <source>
        <strain evidence="4">J_2021</strain>
        <tissue evidence="4">Erythrocytes</tissue>
    </source>
</reference>
<dbReference type="GeneID" id="121395551"/>
<dbReference type="InterPro" id="IPR028002">
    <property type="entry name" value="Myb_DNA-bind_5"/>
</dbReference>
<evidence type="ECO:0000313" key="4">
    <source>
        <dbReference type="RefSeq" id="XP_041425228.1"/>
    </source>
</evidence>
<dbReference type="Proteomes" id="UP000186698">
    <property type="component" value="Chromosome 7L"/>
</dbReference>
<name>A0A1L8FLQ5_XENLA</name>
<feature type="region of interest" description="Disordered" evidence="1">
    <location>
        <begin position="338"/>
        <end position="360"/>
    </location>
</feature>
<evidence type="ECO:0000256" key="1">
    <source>
        <dbReference type="SAM" id="MobiDB-lite"/>
    </source>
</evidence>
<dbReference type="RefSeq" id="XP_041425228.1">
    <property type="nucleotide sequence ID" value="XM_041569294.1"/>
</dbReference>
<dbReference type="CTD" id="121395551"/>
<proteinExistence type="predicted"/>
<dbReference type="SMART" id="SM00717">
    <property type="entry name" value="SANT"/>
    <property type="match status" value="1"/>
</dbReference>
<dbReference type="GO" id="GO:0005634">
    <property type="term" value="C:nucleus"/>
    <property type="evidence" value="ECO:0007669"/>
    <property type="project" value="TreeGrafter"/>
</dbReference>
<organism evidence="3 4">
    <name type="scientific">Xenopus laevis</name>
    <name type="common">African clawed frog</name>
    <dbReference type="NCBI Taxonomy" id="8355"/>
    <lineage>
        <taxon>Eukaryota</taxon>
        <taxon>Metazoa</taxon>
        <taxon>Chordata</taxon>
        <taxon>Craniata</taxon>
        <taxon>Vertebrata</taxon>
        <taxon>Euteleostomi</taxon>
        <taxon>Amphibia</taxon>
        <taxon>Batrachia</taxon>
        <taxon>Anura</taxon>
        <taxon>Pipoidea</taxon>
        <taxon>Pipidae</taxon>
        <taxon>Xenopodinae</taxon>
        <taxon>Xenopus</taxon>
        <taxon>Xenopus</taxon>
    </lineage>
</organism>
<dbReference type="InterPro" id="IPR001005">
    <property type="entry name" value="SANT/Myb"/>
</dbReference>
<feature type="compositionally biased region" description="Polar residues" evidence="1">
    <location>
        <begin position="1"/>
        <end position="16"/>
    </location>
</feature>
<evidence type="ECO:0000259" key="2">
    <source>
        <dbReference type="PROSITE" id="PS50090"/>
    </source>
</evidence>
<sequence>MSQPSLSMFQKSSPGTPAQKKKKKRFSDKEDHVLVDEIMNHASELFGKNARIALGKCTIWDSVAKVVNEVSETNRTVQDCKKRWNDYKRKIKRTIDEVKKFPETGNTEPLENFLSKRQMRVVDYFQMDLEEKNTIQHLSDHSSVEEVPLHIYSSEDSDEDFVDDSKKGMAFFLNQRKEHNPQDTSISQSSKQTSEYKTPDAHGEEPAPTPVVPPMELAKLDVKLDQLMSKQTETYEFLQSMQNDIRASQEMQRKMNRLMKTNFLELQKSIISIQNIARDRENQLDLSLKSIHTKLDEMTNTLREKKLRDLMASDDSDEEWNSVQDVKVSLLDKQEKVQLKQKRKAPQTTTFSPVAKKLNK</sequence>
<gene>
    <name evidence="4" type="primary">LOC121395551</name>
</gene>
<dbReference type="Gene3D" id="1.10.10.60">
    <property type="entry name" value="Homeodomain-like"/>
    <property type="match status" value="1"/>
</dbReference>
<dbReference type="PaxDb" id="8355-A0A1L8FLQ5"/>